<proteinExistence type="predicted"/>
<reference evidence="3" key="1">
    <citation type="submission" date="2018-02" db="EMBL/GenBank/DDBJ databases">
        <authorList>
            <person name="Hausmann B."/>
        </authorList>
    </citation>
    <scope>NUCLEOTIDE SEQUENCE [LARGE SCALE GENOMIC DNA]</scope>
    <source>
        <strain evidence="3">Peat soil MAG SbA5</strain>
    </source>
</reference>
<dbReference type="SUPFAM" id="SSF55136">
    <property type="entry name" value="Probable bacterial effector-binding domain"/>
    <property type="match status" value="1"/>
</dbReference>
<name>A0A2N9L4S5_9BACT</name>
<evidence type="ECO:0000313" key="3">
    <source>
        <dbReference type="Proteomes" id="UP000239735"/>
    </source>
</evidence>
<dbReference type="OrthoDB" id="795001at2"/>
<evidence type="ECO:0000313" key="2">
    <source>
        <dbReference type="EMBL" id="SPE18292.1"/>
    </source>
</evidence>
<dbReference type="InterPro" id="IPR011256">
    <property type="entry name" value="Reg_factor_effector_dom_sf"/>
</dbReference>
<feature type="domain" description="AraC effector-binding" evidence="1">
    <location>
        <begin position="4"/>
        <end position="151"/>
    </location>
</feature>
<sequence>MNSYTIQLRQLDSVPLAVIQRQARTSELSRVVPECCGLVWNEVRAQQARAGRNVAIYWDGSIRLEVGVELLGPFVERGPVVLSATPAGAAAWTTHFGPYGGLGAAHGAVRDWCSANHHGLAGPNWEVYGHWQNEWNTNPSQIRTYVFYLLAD</sequence>
<evidence type="ECO:0000259" key="1">
    <source>
        <dbReference type="SMART" id="SM00871"/>
    </source>
</evidence>
<dbReference type="SMART" id="SM00871">
    <property type="entry name" value="AraC_E_bind"/>
    <property type="match status" value="1"/>
</dbReference>
<dbReference type="Gene3D" id="3.20.80.10">
    <property type="entry name" value="Regulatory factor, effector binding domain"/>
    <property type="match status" value="1"/>
</dbReference>
<dbReference type="Proteomes" id="UP000239735">
    <property type="component" value="Unassembled WGS sequence"/>
</dbReference>
<gene>
    <name evidence="2" type="ORF">SBA5_150026</name>
</gene>
<dbReference type="InterPro" id="IPR010499">
    <property type="entry name" value="AraC_E-bd"/>
</dbReference>
<dbReference type="EMBL" id="OKRB01000057">
    <property type="protein sequence ID" value="SPE18292.1"/>
    <property type="molecule type" value="Genomic_DNA"/>
</dbReference>
<accession>A0A2N9L4S5</accession>
<protein>
    <recommendedName>
        <fullName evidence="1">AraC effector-binding domain-containing protein</fullName>
    </recommendedName>
</protein>
<dbReference type="AlphaFoldDB" id="A0A2N9L4S5"/>
<organism evidence="2 3">
    <name type="scientific">Candidatus Sulfuritelmatomonas gaucii</name>
    <dbReference type="NCBI Taxonomy" id="2043161"/>
    <lineage>
        <taxon>Bacteria</taxon>
        <taxon>Pseudomonadati</taxon>
        <taxon>Acidobacteriota</taxon>
        <taxon>Terriglobia</taxon>
        <taxon>Terriglobales</taxon>
        <taxon>Acidobacteriaceae</taxon>
        <taxon>Candidatus Sulfuritelmatomonas</taxon>
    </lineage>
</organism>